<protein>
    <submittedName>
        <fullName evidence="2">Uncharacterized protein</fullName>
    </submittedName>
</protein>
<gene>
    <name evidence="2" type="ORF">AVDCRST_MAG66-1776</name>
</gene>
<feature type="region of interest" description="Disordered" evidence="1">
    <location>
        <begin position="1"/>
        <end position="74"/>
    </location>
</feature>
<dbReference type="AlphaFoldDB" id="A0A6J4PBJ2"/>
<feature type="compositionally biased region" description="Low complexity" evidence="1">
    <location>
        <begin position="35"/>
        <end position="59"/>
    </location>
</feature>
<feature type="non-terminal residue" evidence="2">
    <location>
        <position position="1"/>
    </location>
</feature>
<name>A0A6J4PBJ2_9PSEU</name>
<feature type="compositionally biased region" description="Basic residues" evidence="1">
    <location>
        <begin position="12"/>
        <end position="34"/>
    </location>
</feature>
<evidence type="ECO:0000313" key="2">
    <source>
        <dbReference type="EMBL" id="CAA9406375.1"/>
    </source>
</evidence>
<dbReference type="EMBL" id="CADCUS010000260">
    <property type="protein sequence ID" value="CAA9406375.1"/>
    <property type="molecule type" value="Genomic_DNA"/>
</dbReference>
<feature type="non-terminal residue" evidence="2">
    <location>
        <position position="74"/>
    </location>
</feature>
<sequence length="74" mass="7389">VRPDGPAGPGRGPRHRRRLRGRPGRTPGGRRRARAPGVRPAAAGAGDLLPGLDAGAADPAGGGVLGGHRHPDSL</sequence>
<accession>A0A6J4PBJ2</accession>
<evidence type="ECO:0000256" key="1">
    <source>
        <dbReference type="SAM" id="MobiDB-lite"/>
    </source>
</evidence>
<organism evidence="2">
    <name type="scientific">uncultured Pseudonocardia sp</name>
    <dbReference type="NCBI Taxonomy" id="211455"/>
    <lineage>
        <taxon>Bacteria</taxon>
        <taxon>Bacillati</taxon>
        <taxon>Actinomycetota</taxon>
        <taxon>Actinomycetes</taxon>
        <taxon>Pseudonocardiales</taxon>
        <taxon>Pseudonocardiaceae</taxon>
        <taxon>Pseudonocardia</taxon>
        <taxon>environmental samples</taxon>
    </lineage>
</organism>
<proteinExistence type="predicted"/>
<reference evidence="2" key="1">
    <citation type="submission" date="2020-02" db="EMBL/GenBank/DDBJ databases">
        <authorList>
            <person name="Meier V. D."/>
        </authorList>
    </citation>
    <scope>NUCLEOTIDE SEQUENCE</scope>
    <source>
        <strain evidence="2">AVDCRST_MAG66</strain>
    </source>
</reference>